<reference evidence="2" key="1">
    <citation type="submission" date="2022-11" db="UniProtKB">
        <authorList>
            <consortium name="WormBaseParasite"/>
        </authorList>
    </citation>
    <scope>IDENTIFICATION</scope>
</reference>
<proteinExistence type="predicted"/>
<sequence length="159" mass="18850">MIEKKDIEVFVNDLKLPTICKIYDDEVEKLLINLNNSAKIEQIRLCFLVFINSFTMIPELWILWRRLENLNDDDNEGDDEEESYFEKQINLLGKNHFKFDNFVVFDRTKVINILTTDEDMIFQQSTSHTFAKTIKAIEKTACYPNGKRAFHTYAPILRF</sequence>
<name>A0AC34GT99_9BILA</name>
<organism evidence="1 2">
    <name type="scientific">Panagrolaimus sp. ES5</name>
    <dbReference type="NCBI Taxonomy" id="591445"/>
    <lineage>
        <taxon>Eukaryota</taxon>
        <taxon>Metazoa</taxon>
        <taxon>Ecdysozoa</taxon>
        <taxon>Nematoda</taxon>
        <taxon>Chromadorea</taxon>
        <taxon>Rhabditida</taxon>
        <taxon>Tylenchina</taxon>
        <taxon>Panagrolaimomorpha</taxon>
        <taxon>Panagrolaimoidea</taxon>
        <taxon>Panagrolaimidae</taxon>
        <taxon>Panagrolaimus</taxon>
    </lineage>
</organism>
<evidence type="ECO:0000313" key="1">
    <source>
        <dbReference type="Proteomes" id="UP000887579"/>
    </source>
</evidence>
<dbReference type="Proteomes" id="UP000887579">
    <property type="component" value="Unplaced"/>
</dbReference>
<evidence type="ECO:0000313" key="2">
    <source>
        <dbReference type="WBParaSite" id="ES5_v2.g7945.t1"/>
    </source>
</evidence>
<dbReference type="WBParaSite" id="ES5_v2.g7945.t1">
    <property type="protein sequence ID" value="ES5_v2.g7945.t1"/>
    <property type="gene ID" value="ES5_v2.g7945"/>
</dbReference>
<accession>A0AC34GT99</accession>
<protein>
    <submittedName>
        <fullName evidence="2">Uncharacterized protein</fullName>
    </submittedName>
</protein>